<dbReference type="Proteomes" id="UP001325680">
    <property type="component" value="Chromosome"/>
</dbReference>
<keyword evidence="2" id="KW-1185">Reference proteome</keyword>
<evidence type="ECO:0000313" key="1">
    <source>
        <dbReference type="EMBL" id="WQD38886.1"/>
    </source>
</evidence>
<reference evidence="1 2" key="1">
    <citation type="submission" date="2023-12" db="EMBL/GenBank/DDBJ databases">
        <title>Genome sequencing and assembly of bacterial species from a model synthetic community.</title>
        <authorList>
            <person name="Hogle S.L."/>
        </authorList>
    </citation>
    <scope>NUCLEOTIDE SEQUENCE [LARGE SCALE GENOMIC DNA]</scope>
    <source>
        <strain evidence="1 2">HAMBI_3031</strain>
    </source>
</reference>
<dbReference type="RefSeq" id="WP_114793238.1">
    <property type="nucleotide sequence ID" value="NZ_CP139960.1"/>
</dbReference>
<organism evidence="1 2">
    <name type="scientific">Niabella yanshanensis</name>
    <dbReference type="NCBI Taxonomy" id="577386"/>
    <lineage>
        <taxon>Bacteria</taxon>
        <taxon>Pseudomonadati</taxon>
        <taxon>Bacteroidota</taxon>
        <taxon>Chitinophagia</taxon>
        <taxon>Chitinophagales</taxon>
        <taxon>Chitinophagaceae</taxon>
        <taxon>Niabella</taxon>
    </lineage>
</organism>
<proteinExistence type="predicted"/>
<gene>
    <name evidence="1" type="ORF">U0035_01850</name>
</gene>
<evidence type="ECO:0000313" key="2">
    <source>
        <dbReference type="Proteomes" id="UP001325680"/>
    </source>
</evidence>
<name>A0ABZ0W6R7_9BACT</name>
<accession>A0ABZ0W6R7</accession>
<dbReference type="EMBL" id="CP139960">
    <property type="protein sequence ID" value="WQD38886.1"/>
    <property type="molecule type" value="Genomic_DNA"/>
</dbReference>
<protein>
    <submittedName>
        <fullName evidence="1">Uncharacterized protein</fullName>
    </submittedName>
</protein>
<sequence>MINAHEFARMLLELPEDTELHYFEKDDLLSKRVESFDMTRFYDPLTKPKDKKLIEGKYLSVSSLITLNPPVEWLTNK</sequence>